<evidence type="ECO:0000313" key="1">
    <source>
        <dbReference type="EMBL" id="KAL0455990.1"/>
    </source>
</evidence>
<reference evidence="1" key="2">
    <citation type="journal article" date="2024" name="Plant">
        <title>Genomic evolution and insights into agronomic trait innovations of Sesamum species.</title>
        <authorList>
            <person name="Miao H."/>
            <person name="Wang L."/>
            <person name="Qu L."/>
            <person name="Liu H."/>
            <person name="Sun Y."/>
            <person name="Le M."/>
            <person name="Wang Q."/>
            <person name="Wei S."/>
            <person name="Zheng Y."/>
            <person name="Lin W."/>
            <person name="Duan Y."/>
            <person name="Cao H."/>
            <person name="Xiong S."/>
            <person name="Wang X."/>
            <person name="Wei L."/>
            <person name="Li C."/>
            <person name="Ma Q."/>
            <person name="Ju M."/>
            <person name="Zhao R."/>
            <person name="Li G."/>
            <person name="Mu C."/>
            <person name="Tian Q."/>
            <person name="Mei H."/>
            <person name="Zhang T."/>
            <person name="Gao T."/>
            <person name="Zhang H."/>
        </authorList>
    </citation>
    <scope>NUCLEOTIDE SEQUENCE</scope>
    <source>
        <strain evidence="1">KEN1</strain>
    </source>
</reference>
<organism evidence="1">
    <name type="scientific">Sesamum latifolium</name>
    <dbReference type="NCBI Taxonomy" id="2727402"/>
    <lineage>
        <taxon>Eukaryota</taxon>
        <taxon>Viridiplantae</taxon>
        <taxon>Streptophyta</taxon>
        <taxon>Embryophyta</taxon>
        <taxon>Tracheophyta</taxon>
        <taxon>Spermatophyta</taxon>
        <taxon>Magnoliopsida</taxon>
        <taxon>eudicotyledons</taxon>
        <taxon>Gunneridae</taxon>
        <taxon>Pentapetalae</taxon>
        <taxon>asterids</taxon>
        <taxon>lamiids</taxon>
        <taxon>Lamiales</taxon>
        <taxon>Pedaliaceae</taxon>
        <taxon>Sesamum</taxon>
    </lineage>
</organism>
<name>A0AAW2XR09_9LAMI</name>
<reference evidence="1" key="1">
    <citation type="submission" date="2020-06" db="EMBL/GenBank/DDBJ databases">
        <authorList>
            <person name="Li T."/>
            <person name="Hu X."/>
            <person name="Zhang T."/>
            <person name="Song X."/>
            <person name="Zhang H."/>
            <person name="Dai N."/>
            <person name="Sheng W."/>
            <person name="Hou X."/>
            <person name="Wei L."/>
        </authorList>
    </citation>
    <scope>NUCLEOTIDE SEQUENCE</scope>
    <source>
        <strain evidence="1">KEN1</strain>
        <tissue evidence="1">Leaf</tissue>
    </source>
</reference>
<proteinExistence type="predicted"/>
<protein>
    <submittedName>
        <fullName evidence="1">Uncharacterized protein</fullName>
    </submittedName>
</protein>
<sequence>MNDFRNTLIFGNLSNLGFHGVKYTWCNRKQHPNTVWARLDRACGNTRWVSKYPNTCMVYKAVPYSDYELLVISWNLGRVTRGIKRKQQFRFQAKWLQSEEGAGRTFYAVAVGLSSLSCL</sequence>
<dbReference type="PANTHER" id="PTHR33710">
    <property type="entry name" value="BNAC02G09200D PROTEIN"/>
    <property type="match status" value="1"/>
</dbReference>
<gene>
    <name evidence="1" type="ORF">Slati_0938200</name>
</gene>
<dbReference type="AlphaFoldDB" id="A0AAW2XR09"/>
<accession>A0AAW2XR09</accession>
<dbReference type="PANTHER" id="PTHR33710:SF62">
    <property type="entry name" value="DUF4283 DOMAIN PROTEIN"/>
    <property type="match status" value="1"/>
</dbReference>
<comment type="caution">
    <text evidence="1">The sequence shown here is derived from an EMBL/GenBank/DDBJ whole genome shotgun (WGS) entry which is preliminary data.</text>
</comment>
<dbReference type="EMBL" id="JACGWN010000003">
    <property type="protein sequence ID" value="KAL0455990.1"/>
    <property type="molecule type" value="Genomic_DNA"/>
</dbReference>